<gene>
    <name evidence="1" type="ORF">POTOM_006991</name>
</gene>
<evidence type="ECO:0000313" key="1">
    <source>
        <dbReference type="EMBL" id="KAG6790823.1"/>
    </source>
</evidence>
<reference evidence="1" key="1">
    <citation type="journal article" date="2020" name="bioRxiv">
        <title>Hybrid origin of Populus tomentosa Carr. identified through genome sequencing and phylogenomic analysis.</title>
        <authorList>
            <person name="An X."/>
            <person name="Gao K."/>
            <person name="Chen Z."/>
            <person name="Li J."/>
            <person name="Yang X."/>
            <person name="Yang X."/>
            <person name="Zhou J."/>
            <person name="Guo T."/>
            <person name="Zhao T."/>
            <person name="Huang S."/>
            <person name="Miao D."/>
            <person name="Khan W.U."/>
            <person name="Rao P."/>
            <person name="Ye M."/>
            <person name="Lei B."/>
            <person name="Liao W."/>
            <person name="Wang J."/>
            <person name="Ji L."/>
            <person name="Li Y."/>
            <person name="Guo B."/>
            <person name="Mustafa N.S."/>
            <person name="Li S."/>
            <person name="Yun Q."/>
            <person name="Keller S.R."/>
            <person name="Mao J."/>
            <person name="Zhang R."/>
            <person name="Strauss S.H."/>
        </authorList>
    </citation>
    <scope>NUCLEOTIDE SEQUENCE</scope>
    <source>
        <strain evidence="1">GM15</strain>
        <tissue evidence="1">Leaf</tissue>
    </source>
</reference>
<sequence>MASQLVFVLMRCTRSMFTKYGLARDNVIYARIIFDVHGTVRDRNAKGEDLVWAIRGGGGNLESLPPGK</sequence>
<dbReference type="EMBL" id="JAAWWB010000002">
    <property type="protein sequence ID" value="KAG6790823.1"/>
    <property type="molecule type" value="Genomic_DNA"/>
</dbReference>
<dbReference type="PANTHER" id="PTHR32448">
    <property type="entry name" value="OS08G0158400 PROTEIN"/>
    <property type="match status" value="1"/>
</dbReference>
<organism evidence="1 2">
    <name type="scientific">Populus tomentosa</name>
    <name type="common">Chinese white poplar</name>
    <dbReference type="NCBI Taxonomy" id="118781"/>
    <lineage>
        <taxon>Eukaryota</taxon>
        <taxon>Viridiplantae</taxon>
        <taxon>Streptophyta</taxon>
        <taxon>Embryophyta</taxon>
        <taxon>Tracheophyta</taxon>
        <taxon>Spermatophyta</taxon>
        <taxon>Magnoliopsida</taxon>
        <taxon>eudicotyledons</taxon>
        <taxon>Gunneridae</taxon>
        <taxon>Pentapetalae</taxon>
        <taxon>rosids</taxon>
        <taxon>fabids</taxon>
        <taxon>Malpighiales</taxon>
        <taxon>Salicaceae</taxon>
        <taxon>Saliceae</taxon>
        <taxon>Populus</taxon>
    </lineage>
</organism>
<dbReference type="Proteomes" id="UP000886885">
    <property type="component" value="Chromosome 1D"/>
</dbReference>
<accession>A0A8X8AK87</accession>
<protein>
    <submittedName>
        <fullName evidence="1">Uncharacterized protein</fullName>
    </submittedName>
</protein>
<proteinExistence type="predicted"/>
<dbReference type="OrthoDB" id="407275at2759"/>
<comment type="caution">
    <text evidence="1">The sequence shown here is derived from an EMBL/GenBank/DDBJ whole genome shotgun (WGS) entry which is preliminary data.</text>
</comment>
<dbReference type="AlphaFoldDB" id="A0A8X8AK87"/>
<keyword evidence="2" id="KW-1185">Reference proteome</keyword>
<name>A0A8X8AK87_POPTO</name>
<evidence type="ECO:0000313" key="2">
    <source>
        <dbReference type="Proteomes" id="UP000886885"/>
    </source>
</evidence>